<reference evidence="1 2" key="1">
    <citation type="submission" date="2019-02" db="EMBL/GenBank/DDBJ databases">
        <title>Deep-cultivation of Planctomycetes and their phenomic and genomic characterization uncovers novel biology.</title>
        <authorList>
            <person name="Wiegand S."/>
            <person name="Jogler M."/>
            <person name="Boedeker C."/>
            <person name="Pinto D."/>
            <person name="Vollmers J."/>
            <person name="Rivas-Marin E."/>
            <person name="Kohn T."/>
            <person name="Peeters S.H."/>
            <person name="Heuer A."/>
            <person name="Rast P."/>
            <person name="Oberbeckmann S."/>
            <person name="Bunk B."/>
            <person name="Jeske O."/>
            <person name="Meyerdierks A."/>
            <person name="Storesund J.E."/>
            <person name="Kallscheuer N."/>
            <person name="Luecker S."/>
            <person name="Lage O.M."/>
            <person name="Pohl T."/>
            <person name="Merkel B.J."/>
            <person name="Hornburger P."/>
            <person name="Mueller R.-W."/>
            <person name="Bruemmer F."/>
            <person name="Labrenz M."/>
            <person name="Spormann A.M."/>
            <person name="Op Den Camp H."/>
            <person name="Overmann J."/>
            <person name="Amann R."/>
            <person name="Jetten M.S.M."/>
            <person name="Mascher T."/>
            <person name="Medema M.H."/>
            <person name="Devos D.P."/>
            <person name="Kaster A.-K."/>
            <person name="Ovreas L."/>
            <person name="Rohde M."/>
            <person name="Galperin M.Y."/>
            <person name="Jogler C."/>
        </authorList>
    </citation>
    <scope>NUCLEOTIDE SEQUENCE [LARGE SCALE GENOMIC DNA]</scope>
    <source>
        <strain evidence="1 2">Pan14r</strain>
    </source>
</reference>
<evidence type="ECO:0000313" key="2">
    <source>
        <dbReference type="Proteomes" id="UP000317238"/>
    </source>
</evidence>
<name>A0A5C5Y804_9PLAN</name>
<evidence type="ECO:0000313" key="1">
    <source>
        <dbReference type="EMBL" id="TWT71088.1"/>
    </source>
</evidence>
<keyword evidence="2" id="KW-1185">Reference proteome</keyword>
<proteinExistence type="predicted"/>
<dbReference type="Proteomes" id="UP000317238">
    <property type="component" value="Unassembled WGS sequence"/>
</dbReference>
<dbReference type="EMBL" id="SJPL01000001">
    <property type="protein sequence ID" value="TWT71088.1"/>
    <property type="molecule type" value="Genomic_DNA"/>
</dbReference>
<organism evidence="1 2">
    <name type="scientific">Crateriforma conspicua</name>
    <dbReference type="NCBI Taxonomy" id="2527996"/>
    <lineage>
        <taxon>Bacteria</taxon>
        <taxon>Pseudomonadati</taxon>
        <taxon>Planctomycetota</taxon>
        <taxon>Planctomycetia</taxon>
        <taxon>Planctomycetales</taxon>
        <taxon>Planctomycetaceae</taxon>
        <taxon>Crateriforma</taxon>
    </lineage>
</organism>
<comment type="caution">
    <text evidence="1">The sequence shown here is derived from an EMBL/GenBank/DDBJ whole genome shotgun (WGS) entry which is preliminary data.</text>
</comment>
<dbReference type="AlphaFoldDB" id="A0A5C5Y804"/>
<sequence length="194" mass="20955">MKSIPRFHRNLSSVPKHSTTAPWVWRVAPAITLAVCVMLTGCNDSSTPTAVQSDFLTDNALTDAMSIEEAVEKLQDADATAPLSLAIEGIIYAGEHDPFQSDSAAFLISELPDPSHGDGSLEHVDNCPFCKRRAESATKALVELRGDDGELIGHTAQKELGVSKGDRLSVEGECTFNPEMNLITIAAKRIHLDR</sequence>
<accession>A0A5C5Y804</accession>
<protein>
    <submittedName>
        <fullName evidence="1">Uncharacterized protein</fullName>
    </submittedName>
</protein>
<gene>
    <name evidence="1" type="ORF">Pan14r_33980</name>
</gene>